<dbReference type="AlphaFoldDB" id="A0A9P8WIT6"/>
<name>A0A9P8WIT6_9HYPO</name>
<proteinExistence type="predicted"/>
<evidence type="ECO:0000313" key="3">
    <source>
        <dbReference type="EMBL" id="KAH6900266.1"/>
    </source>
</evidence>
<dbReference type="Pfam" id="PF24320">
    <property type="entry name" value="DUF7492"/>
    <property type="match status" value="1"/>
</dbReference>
<sequence length="579" mass="61415">MKITSKNAAALAAGAMLAMTPSVSAHSWIEFAKKLAKNGTMIGATGYPRGYVARDSTSPAYSDSIPQNILPVNGQSAYSGNEVLNKFQYTATPDYPMLEAAAGDYIAIMHLENGHTTLPQNQPKKPLNRGTIYFYGTSQPKDEEKLFDVHLLWNKDGTGGDKRGKLLATRNYDDGQCYQTNPGALSTDRAAKYANQGAKHDEELACQSDIKLPDNLAEGSVYTVYWYWDWPDLNADAIDMNATTNGKFPWAGTFMRGQKDPNGFAMDAIARNESYSSVMDIKITGASAASFAAKDSIALDYVDDQNIYSVGIEAQMANNFQVDVGGTATGTATGTVVATTPVVSFPAVTTTTAANGGSSDGVVATVTVTQTVRPPASVTTVYVTVPADQMTETGAPESTSTTTKTLMVTKPVTVTGGTDDIVAKPSSTSTFFLTLTTHINKNEGAEPTSTSTAYLTLTTHINEADSEQTSTEYVTLTTHITPVVPAQSSTVSTSTYWKTMYTTVKSDAAKATLPGGSFQETLLPDNVSNTAQATPATTSIPGGSFRESLLSVDSSATSTATAAVQTPYRRRANWALGAF</sequence>
<dbReference type="InterPro" id="IPR055915">
    <property type="entry name" value="DUF7492"/>
</dbReference>
<accession>A0A9P8WIT6</accession>
<dbReference type="Proteomes" id="UP000777438">
    <property type="component" value="Unassembled WGS sequence"/>
</dbReference>
<organism evidence="3 4">
    <name type="scientific">Thelonectria olida</name>
    <dbReference type="NCBI Taxonomy" id="1576542"/>
    <lineage>
        <taxon>Eukaryota</taxon>
        <taxon>Fungi</taxon>
        <taxon>Dikarya</taxon>
        <taxon>Ascomycota</taxon>
        <taxon>Pezizomycotina</taxon>
        <taxon>Sordariomycetes</taxon>
        <taxon>Hypocreomycetidae</taxon>
        <taxon>Hypocreales</taxon>
        <taxon>Nectriaceae</taxon>
        <taxon>Thelonectria</taxon>
    </lineage>
</organism>
<dbReference type="OrthoDB" id="64281at2759"/>
<feature type="domain" description="DUF7492" evidence="2">
    <location>
        <begin position="23"/>
        <end position="236"/>
    </location>
</feature>
<evidence type="ECO:0000259" key="2">
    <source>
        <dbReference type="Pfam" id="PF24320"/>
    </source>
</evidence>
<keyword evidence="1" id="KW-0732">Signal</keyword>
<evidence type="ECO:0000313" key="4">
    <source>
        <dbReference type="Proteomes" id="UP000777438"/>
    </source>
</evidence>
<dbReference type="EMBL" id="JAGPYM010000001">
    <property type="protein sequence ID" value="KAH6900266.1"/>
    <property type="molecule type" value="Genomic_DNA"/>
</dbReference>
<feature type="signal peptide" evidence="1">
    <location>
        <begin position="1"/>
        <end position="25"/>
    </location>
</feature>
<evidence type="ECO:0000256" key="1">
    <source>
        <dbReference type="SAM" id="SignalP"/>
    </source>
</evidence>
<protein>
    <recommendedName>
        <fullName evidence="2">DUF7492 domain-containing protein</fullName>
    </recommendedName>
</protein>
<feature type="chain" id="PRO_5040200627" description="DUF7492 domain-containing protein" evidence="1">
    <location>
        <begin position="26"/>
        <end position="579"/>
    </location>
</feature>
<reference evidence="3 4" key="1">
    <citation type="journal article" date="2021" name="Nat. Commun.">
        <title>Genetic determinants of endophytism in the Arabidopsis root mycobiome.</title>
        <authorList>
            <person name="Mesny F."/>
            <person name="Miyauchi S."/>
            <person name="Thiergart T."/>
            <person name="Pickel B."/>
            <person name="Atanasova L."/>
            <person name="Karlsson M."/>
            <person name="Huettel B."/>
            <person name="Barry K.W."/>
            <person name="Haridas S."/>
            <person name="Chen C."/>
            <person name="Bauer D."/>
            <person name="Andreopoulos W."/>
            <person name="Pangilinan J."/>
            <person name="LaButti K."/>
            <person name="Riley R."/>
            <person name="Lipzen A."/>
            <person name="Clum A."/>
            <person name="Drula E."/>
            <person name="Henrissat B."/>
            <person name="Kohler A."/>
            <person name="Grigoriev I.V."/>
            <person name="Martin F.M."/>
            <person name="Hacquard S."/>
        </authorList>
    </citation>
    <scope>NUCLEOTIDE SEQUENCE [LARGE SCALE GENOMIC DNA]</scope>
    <source>
        <strain evidence="3 4">MPI-CAGE-CH-0241</strain>
    </source>
</reference>
<keyword evidence="4" id="KW-1185">Reference proteome</keyword>
<gene>
    <name evidence="3" type="ORF">B0T10DRAFT_22028</name>
</gene>
<comment type="caution">
    <text evidence="3">The sequence shown here is derived from an EMBL/GenBank/DDBJ whole genome shotgun (WGS) entry which is preliminary data.</text>
</comment>